<comment type="similarity">
    <text evidence="9">Belongs to the SecE/SEC61-gamma family.</text>
</comment>
<accession>A0A1G1V8Y6</accession>
<evidence type="ECO:0000313" key="11">
    <source>
        <dbReference type="Proteomes" id="UP000178272"/>
    </source>
</evidence>
<dbReference type="PANTHER" id="PTHR33910">
    <property type="entry name" value="PROTEIN TRANSLOCASE SUBUNIT SECE"/>
    <property type="match status" value="1"/>
</dbReference>
<dbReference type="PROSITE" id="PS01067">
    <property type="entry name" value="SECE_SEC61G"/>
    <property type="match status" value="1"/>
</dbReference>
<keyword evidence="4 9" id="KW-0812">Transmembrane</keyword>
<comment type="caution">
    <text evidence="10">The sequence shown here is derived from an EMBL/GenBank/DDBJ whole genome shotgun (WGS) entry which is preliminary data.</text>
</comment>
<dbReference type="STRING" id="1797517.A3F61_04170"/>
<dbReference type="Proteomes" id="UP000178272">
    <property type="component" value="Unassembled WGS sequence"/>
</dbReference>
<keyword evidence="3 9" id="KW-1003">Cell membrane</keyword>
<comment type="function">
    <text evidence="9">Essential subunit of the Sec protein translocation channel SecYEG. Clamps together the 2 halves of SecY. May contact the channel plug during translocation.</text>
</comment>
<evidence type="ECO:0000256" key="5">
    <source>
        <dbReference type="ARBA" id="ARBA00022927"/>
    </source>
</evidence>
<dbReference type="GO" id="GO:0005886">
    <property type="term" value="C:plasma membrane"/>
    <property type="evidence" value="ECO:0007669"/>
    <property type="project" value="UniProtKB-SubCell"/>
</dbReference>
<dbReference type="InterPro" id="IPR001901">
    <property type="entry name" value="Translocase_SecE/Sec61-g"/>
</dbReference>
<dbReference type="HAMAP" id="MF_00422">
    <property type="entry name" value="SecE"/>
    <property type="match status" value="1"/>
</dbReference>
<dbReference type="Gene3D" id="1.20.5.1030">
    <property type="entry name" value="Preprotein translocase secy subunit"/>
    <property type="match status" value="1"/>
</dbReference>
<dbReference type="GO" id="GO:0009306">
    <property type="term" value="P:protein secretion"/>
    <property type="evidence" value="ECO:0007669"/>
    <property type="project" value="UniProtKB-UniRule"/>
</dbReference>
<evidence type="ECO:0000256" key="7">
    <source>
        <dbReference type="ARBA" id="ARBA00023010"/>
    </source>
</evidence>
<dbReference type="NCBIfam" id="TIGR00964">
    <property type="entry name" value="secE_bact"/>
    <property type="match status" value="1"/>
</dbReference>
<dbReference type="GO" id="GO:0008320">
    <property type="term" value="F:protein transmembrane transporter activity"/>
    <property type="evidence" value="ECO:0007669"/>
    <property type="project" value="UniProtKB-UniRule"/>
</dbReference>
<keyword evidence="8 9" id="KW-0472">Membrane</keyword>
<evidence type="ECO:0000256" key="4">
    <source>
        <dbReference type="ARBA" id="ARBA00022692"/>
    </source>
</evidence>
<evidence type="ECO:0000313" key="10">
    <source>
        <dbReference type="EMBL" id="OGY11761.1"/>
    </source>
</evidence>
<name>A0A1G1V8Y6_9BACT</name>
<keyword evidence="6 9" id="KW-1133">Transmembrane helix</keyword>
<dbReference type="GO" id="GO:0065002">
    <property type="term" value="P:intracellular protein transmembrane transport"/>
    <property type="evidence" value="ECO:0007669"/>
    <property type="project" value="UniProtKB-UniRule"/>
</dbReference>
<sequence>MSYELCFSNVLKMNPFIFLREVKSEMEKVVWPTRNQAIQLTVMVIAVSVLVGAYIGGLDFILTNVLNSIVK</sequence>
<reference evidence="10 11" key="1">
    <citation type="journal article" date="2016" name="Nat. Commun.">
        <title>Thousands of microbial genomes shed light on interconnected biogeochemical processes in an aquifer system.</title>
        <authorList>
            <person name="Anantharaman K."/>
            <person name="Brown C.T."/>
            <person name="Hug L.A."/>
            <person name="Sharon I."/>
            <person name="Castelle C.J."/>
            <person name="Probst A.J."/>
            <person name="Thomas B.C."/>
            <person name="Singh A."/>
            <person name="Wilkins M.J."/>
            <person name="Karaoz U."/>
            <person name="Brodie E.L."/>
            <person name="Williams K.H."/>
            <person name="Hubbard S.S."/>
            <person name="Banfield J.F."/>
        </authorList>
    </citation>
    <scope>NUCLEOTIDE SEQUENCE [LARGE SCALE GENOMIC DNA]</scope>
</reference>
<evidence type="ECO:0000256" key="8">
    <source>
        <dbReference type="ARBA" id="ARBA00023136"/>
    </source>
</evidence>
<evidence type="ECO:0000256" key="9">
    <source>
        <dbReference type="HAMAP-Rule" id="MF_00422"/>
    </source>
</evidence>
<evidence type="ECO:0000256" key="6">
    <source>
        <dbReference type="ARBA" id="ARBA00022989"/>
    </source>
</evidence>
<keyword evidence="7 9" id="KW-0811">Translocation</keyword>
<gene>
    <name evidence="9" type="primary">secE</name>
    <name evidence="10" type="ORF">A3F61_04170</name>
</gene>
<evidence type="ECO:0000256" key="2">
    <source>
        <dbReference type="ARBA" id="ARBA00022448"/>
    </source>
</evidence>
<dbReference type="InterPro" id="IPR038379">
    <property type="entry name" value="SecE_sf"/>
</dbReference>
<dbReference type="EMBL" id="MHCA01000031">
    <property type="protein sequence ID" value="OGY11761.1"/>
    <property type="molecule type" value="Genomic_DNA"/>
</dbReference>
<dbReference type="PANTHER" id="PTHR33910:SF1">
    <property type="entry name" value="PROTEIN TRANSLOCASE SUBUNIT SECE"/>
    <property type="match status" value="1"/>
</dbReference>
<protein>
    <recommendedName>
        <fullName evidence="9">Protein translocase subunit SecE</fullName>
    </recommendedName>
</protein>
<dbReference type="PRINTS" id="PR01650">
    <property type="entry name" value="SECETRNLCASE"/>
</dbReference>
<proteinExistence type="inferred from homology"/>
<dbReference type="InterPro" id="IPR005807">
    <property type="entry name" value="SecE_bac"/>
</dbReference>
<feature type="transmembrane region" description="Helical" evidence="9">
    <location>
        <begin position="37"/>
        <end position="62"/>
    </location>
</feature>
<comment type="subcellular location">
    <subcellularLocation>
        <location evidence="9">Cell membrane</location>
        <topology evidence="9">Single-pass membrane protein</topology>
    </subcellularLocation>
    <subcellularLocation>
        <location evidence="1">Membrane</location>
    </subcellularLocation>
</comment>
<keyword evidence="2 9" id="KW-0813">Transport</keyword>
<keyword evidence="5 9" id="KW-0653">Protein transport</keyword>
<dbReference type="AlphaFoldDB" id="A0A1G1V8Y6"/>
<organism evidence="10 11">
    <name type="scientific">Candidatus Blackburnbacteria bacterium RIFCSPHIGHO2_12_FULL_41_13b</name>
    <dbReference type="NCBI Taxonomy" id="1797517"/>
    <lineage>
        <taxon>Bacteria</taxon>
        <taxon>Candidatus Blackburniibacteriota</taxon>
    </lineage>
</organism>
<evidence type="ECO:0000256" key="1">
    <source>
        <dbReference type="ARBA" id="ARBA00004370"/>
    </source>
</evidence>
<dbReference type="GO" id="GO:0043952">
    <property type="term" value="P:protein transport by the Sec complex"/>
    <property type="evidence" value="ECO:0007669"/>
    <property type="project" value="UniProtKB-UniRule"/>
</dbReference>
<comment type="subunit">
    <text evidence="9">Component of the Sec protein translocase complex. Heterotrimer consisting of SecY, SecE and SecG subunits. The heterotrimers can form oligomers, although 1 heterotrimer is thought to be able to translocate proteins. Interacts with the ribosome. Interacts with SecDF, and other proteins may be involved. Interacts with SecA.</text>
</comment>
<evidence type="ECO:0000256" key="3">
    <source>
        <dbReference type="ARBA" id="ARBA00022475"/>
    </source>
</evidence>
<dbReference type="Pfam" id="PF00584">
    <property type="entry name" value="SecE"/>
    <property type="match status" value="1"/>
</dbReference>
<dbReference type="GO" id="GO:0006605">
    <property type="term" value="P:protein targeting"/>
    <property type="evidence" value="ECO:0007669"/>
    <property type="project" value="UniProtKB-UniRule"/>
</dbReference>